<dbReference type="OrthoDB" id="376251at2157"/>
<dbReference type="RefSeq" id="WP_156769099.1">
    <property type="nucleotide sequence ID" value="NC_002689.2"/>
</dbReference>
<dbReference type="KEGG" id="tvo:TVG0993143"/>
<dbReference type="PaxDb" id="273116-14325186"/>
<dbReference type="AlphaFoldDB" id="Q97A41"/>
<organism evidence="1 2">
    <name type="scientific">Thermoplasma volcanium (strain ATCC 51530 / DSM 4299 / JCM 9571 / NBRC 15438 / GSS1)</name>
    <dbReference type="NCBI Taxonomy" id="273116"/>
    <lineage>
        <taxon>Archaea</taxon>
        <taxon>Methanobacteriati</taxon>
        <taxon>Thermoplasmatota</taxon>
        <taxon>Thermoplasmata</taxon>
        <taxon>Thermoplasmatales</taxon>
        <taxon>Thermoplasmataceae</taxon>
        <taxon>Thermoplasma</taxon>
    </lineage>
</organism>
<proteinExistence type="predicted"/>
<protein>
    <submittedName>
        <fullName evidence="1">TVG0993143 protein</fullName>
    </submittedName>
</protein>
<evidence type="ECO:0000313" key="2">
    <source>
        <dbReference type="Proteomes" id="UP000001017"/>
    </source>
</evidence>
<dbReference type="eggNOG" id="arCOG07394">
    <property type="taxonomic scope" value="Archaea"/>
</dbReference>
<sequence>MRQTLSFLILIFAVFASSMVVTTGIALQEQGMTSVAIVGPLTIKNIENVDSHYYLNVRIALVNRAYTVSEVTFYHDEVIVPALTSVQANVLIPLDMNTLLKSWPTHSVNITIPFEEHVFFVIFQKHIDLKLPKLFDNFTIEQNGSNMVLTVKPSNFTSGNTITVYANGNQKSGQLELGRSWSYEFTIVSNDSSGYAGIAISISNFTFYYVL</sequence>
<dbReference type="STRING" id="273116.gene:9381761"/>
<reference evidence="1 2" key="1">
    <citation type="journal article" date="1999" name="Proc. Jpn. Acad.">
        <title>Determination of the complete genomic DNA sequence of Thermoplasma volvanium GSS1.</title>
        <authorList>
            <person name="Kawashima T."/>
            <person name="Yamamoto Y."/>
            <person name="Aramaki H."/>
            <person name="Nunoshiba T."/>
            <person name="Kawamoto T."/>
            <person name="Watanabe K."/>
            <person name="Yamazaki M."/>
            <person name="Kanehori K."/>
            <person name="Amano N."/>
            <person name="Ohya Y."/>
            <person name="Makino K."/>
            <person name="Suzuki M."/>
        </authorList>
    </citation>
    <scope>NUCLEOTIDE SEQUENCE [LARGE SCALE GENOMIC DNA]</scope>
    <source>
        <strain evidence="2">ATCC 51530 / DSM 4299 / JCM 9571 / NBRC 15438 / GSS1</strain>
    </source>
</reference>
<dbReference type="EMBL" id="BA000011">
    <property type="protein sequence ID" value="BAB60111.1"/>
    <property type="molecule type" value="Genomic_DNA"/>
</dbReference>
<name>Q97A41_THEVO</name>
<evidence type="ECO:0000313" key="1">
    <source>
        <dbReference type="EMBL" id="BAB60111.1"/>
    </source>
</evidence>
<accession>Q97A41</accession>
<keyword evidence="2" id="KW-1185">Reference proteome</keyword>
<dbReference type="Proteomes" id="UP000001017">
    <property type="component" value="Chromosome"/>
</dbReference>
<dbReference type="GeneID" id="1442047"/>
<dbReference type="HOGENOM" id="CLU_1302690_0_0_2"/>
<gene>
    <name evidence="1" type="ORF">TVG0993143</name>
</gene>
<reference evidence="1 2" key="2">
    <citation type="journal article" date="2000" name="Proc. Natl. Acad. Sci. U.S.A.">
        <title>Archaeal adaptation to higher temperatures revealed by genomic sequence of Thermoplasma volcanium.</title>
        <authorList>
            <person name="Kawashima T."/>
            <person name="Amano N."/>
            <person name="Koike H."/>
            <person name="Makino S."/>
            <person name="Higuchi S."/>
            <person name="Kawashima-Ohya Y."/>
            <person name="Watanabe K."/>
            <person name="Yamazaki M."/>
            <person name="Kanehori K."/>
            <person name="Kawamoto T."/>
            <person name="Nunoshiba T."/>
            <person name="Yamamoto Y."/>
            <person name="Aramaki H."/>
            <person name="Makino K."/>
            <person name="Suzuki M."/>
        </authorList>
    </citation>
    <scope>NUCLEOTIDE SEQUENCE [LARGE SCALE GENOMIC DNA]</scope>
    <source>
        <strain evidence="2">ATCC 51530 / DSM 4299 / JCM 9571 / NBRC 15438 / GSS1</strain>
    </source>
</reference>